<evidence type="ECO:0000256" key="4">
    <source>
        <dbReference type="ARBA" id="ARBA00023239"/>
    </source>
</evidence>
<organism evidence="7 8">
    <name type="scientific">Nicotiana attenuata</name>
    <name type="common">Coyote tobacco</name>
    <dbReference type="NCBI Taxonomy" id="49451"/>
    <lineage>
        <taxon>Eukaryota</taxon>
        <taxon>Viridiplantae</taxon>
        <taxon>Streptophyta</taxon>
        <taxon>Embryophyta</taxon>
        <taxon>Tracheophyta</taxon>
        <taxon>Spermatophyta</taxon>
        <taxon>Magnoliopsida</taxon>
        <taxon>eudicotyledons</taxon>
        <taxon>Gunneridae</taxon>
        <taxon>Pentapetalae</taxon>
        <taxon>asterids</taxon>
        <taxon>lamiids</taxon>
        <taxon>Solanales</taxon>
        <taxon>Solanaceae</taxon>
        <taxon>Nicotianoideae</taxon>
        <taxon>Nicotianeae</taxon>
        <taxon>Nicotiana</taxon>
    </lineage>
</organism>
<dbReference type="Gene3D" id="1.10.600.10">
    <property type="entry name" value="Farnesyl Diphosphate Synthase"/>
    <property type="match status" value="1"/>
</dbReference>
<gene>
    <name evidence="7" type="ORF">A4A49_52001</name>
</gene>
<sequence length="180" mass="20690">LKKVCKAYFQEFKWYHAGYIPTFEEYLKVALVTACYMMLSAISLVGMGEIVTKETFEWITSEPLMVKASSVVCRLMDDRVGHQFEQERGHVASAVESYIKEFGGSKQEAYAKFEKLVANGWRDINKECLYSAPAPRPVLMRVLNLTHVINLLYKDEDLYTNSKTKLKDIITKVLVEPFKT</sequence>
<evidence type="ECO:0000256" key="5">
    <source>
        <dbReference type="SAM" id="Phobius"/>
    </source>
</evidence>
<evidence type="ECO:0000313" key="7">
    <source>
        <dbReference type="EMBL" id="OIT20229.1"/>
    </source>
</evidence>
<dbReference type="InterPro" id="IPR008949">
    <property type="entry name" value="Isoprenoid_synthase_dom_sf"/>
</dbReference>
<dbReference type="AlphaFoldDB" id="A0A1J6JR29"/>
<proteinExistence type="predicted"/>
<evidence type="ECO:0000259" key="6">
    <source>
        <dbReference type="Pfam" id="PF03936"/>
    </source>
</evidence>
<evidence type="ECO:0000313" key="8">
    <source>
        <dbReference type="Proteomes" id="UP000187609"/>
    </source>
</evidence>
<keyword evidence="4" id="KW-0456">Lyase</keyword>
<feature type="transmembrane region" description="Helical" evidence="5">
    <location>
        <begin position="26"/>
        <end position="47"/>
    </location>
</feature>
<keyword evidence="8" id="KW-1185">Reference proteome</keyword>
<evidence type="ECO:0000256" key="3">
    <source>
        <dbReference type="ARBA" id="ARBA00022723"/>
    </source>
</evidence>
<dbReference type="SMR" id="A0A1J6JR29"/>
<keyword evidence="3" id="KW-0479">Metal-binding</keyword>
<dbReference type="SUPFAM" id="SSF48576">
    <property type="entry name" value="Terpenoid synthases"/>
    <property type="match status" value="1"/>
</dbReference>
<dbReference type="EMBL" id="MJEQ01005583">
    <property type="protein sequence ID" value="OIT20229.1"/>
    <property type="molecule type" value="Genomic_DNA"/>
</dbReference>
<keyword evidence="5" id="KW-1133">Transmembrane helix</keyword>
<dbReference type="STRING" id="49451.A0A1J6JR29"/>
<protein>
    <submittedName>
        <fullName evidence="7">(-)-germacrene d synthase</fullName>
    </submittedName>
</protein>
<keyword evidence="5" id="KW-0812">Transmembrane</keyword>
<comment type="cofactor">
    <cofactor evidence="1">
        <name>Mg(2+)</name>
        <dbReference type="ChEBI" id="CHEBI:18420"/>
    </cofactor>
</comment>
<dbReference type="Proteomes" id="UP000187609">
    <property type="component" value="Unassembled WGS sequence"/>
</dbReference>
<dbReference type="Pfam" id="PF03936">
    <property type="entry name" value="Terpene_synth_C"/>
    <property type="match status" value="1"/>
</dbReference>
<dbReference type="OMA" id="QEVNWLR"/>
<dbReference type="InterPro" id="IPR005630">
    <property type="entry name" value="Terpene_synthase_metal-bd"/>
</dbReference>
<dbReference type="GO" id="GO:0016114">
    <property type="term" value="P:terpenoid biosynthetic process"/>
    <property type="evidence" value="ECO:0007669"/>
    <property type="project" value="InterPro"/>
</dbReference>
<dbReference type="GO" id="GO:0010333">
    <property type="term" value="F:terpene synthase activity"/>
    <property type="evidence" value="ECO:0007669"/>
    <property type="project" value="InterPro"/>
</dbReference>
<comment type="pathway">
    <text evidence="2">Secondary metabolite biosynthesis; terpenoid biosynthesis.</text>
</comment>
<evidence type="ECO:0000256" key="2">
    <source>
        <dbReference type="ARBA" id="ARBA00004721"/>
    </source>
</evidence>
<dbReference type="PANTHER" id="PTHR31225:SF221">
    <property type="entry name" value="(-)-GERMACRENE D SYNTHASE"/>
    <property type="match status" value="1"/>
</dbReference>
<feature type="non-terminal residue" evidence="7">
    <location>
        <position position="1"/>
    </location>
</feature>
<name>A0A1J6JR29_NICAT</name>
<dbReference type="PANTHER" id="PTHR31225">
    <property type="entry name" value="OS04G0344100 PROTEIN-RELATED"/>
    <property type="match status" value="1"/>
</dbReference>
<reference evidence="7" key="1">
    <citation type="submission" date="2016-11" db="EMBL/GenBank/DDBJ databases">
        <title>The genome of Nicotiana attenuata.</title>
        <authorList>
            <person name="Xu S."/>
            <person name="Brockmoeller T."/>
            <person name="Gaquerel E."/>
            <person name="Navarro A."/>
            <person name="Kuhl H."/>
            <person name="Gase K."/>
            <person name="Ling Z."/>
            <person name="Zhou W."/>
            <person name="Kreitzer C."/>
            <person name="Stanke M."/>
            <person name="Tang H."/>
            <person name="Lyons E."/>
            <person name="Pandey P."/>
            <person name="Pandey S.P."/>
            <person name="Timmermann B."/>
            <person name="Baldwin I.T."/>
        </authorList>
    </citation>
    <scope>NUCLEOTIDE SEQUENCE [LARGE SCALE GENOMIC DNA]</scope>
    <source>
        <strain evidence="7">UT</strain>
    </source>
</reference>
<dbReference type="GO" id="GO:0000287">
    <property type="term" value="F:magnesium ion binding"/>
    <property type="evidence" value="ECO:0007669"/>
    <property type="project" value="InterPro"/>
</dbReference>
<accession>A0A1J6JR29</accession>
<feature type="domain" description="Terpene synthase metal-binding" evidence="6">
    <location>
        <begin position="2"/>
        <end position="123"/>
    </location>
</feature>
<keyword evidence="5" id="KW-0472">Membrane</keyword>
<dbReference type="InterPro" id="IPR050148">
    <property type="entry name" value="Terpene_synthase-like"/>
</dbReference>
<evidence type="ECO:0000256" key="1">
    <source>
        <dbReference type="ARBA" id="ARBA00001946"/>
    </source>
</evidence>
<comment type="caution">
    <text evidence="7">The sequence shown here is derived from an EMBL/GenBank/DDBJ whole genome shotgun (WGS) entry which is preliminary data.</text>
</comment>